<dbReference type="AlphaFoldDB" id="G7KBR8"/>
<proteinExistence type="predicted"/>
<name>G7KBR8_MEDTR</name>
<feature type="chain" id="PRO_5014573505" evidence="1">
    <location>
        <begin position="20"/>
        <end position="98"/>
    </location>
</feature>
<organism evidence="2 4">
    <name type="scientific">Medicago truncatula</name>
    <name type="common">Barrel medic</name>
    <name type="synonym">Medicago tribuloides</name>
    <dbReference type="NCBI Taxonomy" id="3880"/>
    <lineage>
        <taxon>Eukaryota</taxon>
        <taxon>Viridiplantae</taxon>
        <taxon>Streptophyta</taxon>
        <taxon>Embryophyta</taxon>
        <taxon>Tracheophyta</taxon>
        <taxon>Spermatophyta</taxon>
        <taxon>Magnoliopsida</taxon>
        <taxon>eudicotyledons</taxon>
        <taxon>Gunneridae</taxon>
        <taxon>Pentapetalae</taxon>
        <taxon>rosids</taxon>
        <taxon>fabids</taxon>
        <taxon>Fabales</taxon>
        <taxon>Fabaceae</taxon>
        <taxon>Papilionoideae</taxon>
        <taxon>50 kb inversion clade</taxon>
        <taxon>NPAAA clade</taxon>
        <taxon>Hologalegina</taxon>
        <taxon>IRL clade</taxon>
        <taxon>Trifolieae</taxon>
        <taxon>Medicago</taxon>
    </lineage>
</organism>
<dbReference type="PaxDb" id="3880-AES99371"/>
<evidence type="ECO:0000313" key="2">
    <source>
        <dbReference type="EMBL" id="AES99371.1"/>
    </source>
</evidence>
<reference evidence="2 4" key="2">
    <citation type="journal article" date="2014" name="BMC Genomics">
        <title>An improved genome release (version Mt4.0) for the model legume Medicago truncatula.</title>
        <authorList>
            <person name="Tang H."/>
            <person name="Krishnakumar V."/>
            <person name="Bidwell S."/>
            <person name="Rosen B."/>
            <person name="Chan A."/>
            <person name="Zhou S."/>
            <person name="Gentzbittel L."/>
            <person name="Childs K.L."/>
            <person name="Yandell M."/>
            <person name="Gundlach H."/>
            <person name="Mayer K.F."/>
            <person name="Schwartz D.C."/>
            <person name="Town C.D."/>
        </authorList>
    </citation>
    <scope>GENOME REANNOTATION</scope>
    <source>
        <strain evidence="3 4">cv. Jemalong A17</strain>
    </source>
</reference>
<gene>
    <name evidence="2" type="ordered locus">MTR_5g079970</name>
</gene>
<dbReference type="EMBL" id="CM001221">
    <property type="protein sequence ID" value="AES99371.1"/>
    <property type="molecule type" value="Genomic_DNA"/>
</dbReference>
<accession>G7KBR8</accession>
<dbReference type="Proteomes" id="UP000002051">
    <property type="component" value="Chromosome 5"/>
</dbReference>
<keyword evidence="1" id="KW-0732">Signal</keyword>
<sequence length="98" mass="11304">MHSKRIRWWINALLKKGLLKHFLCMKIVSHRQAPVCDKLFLISEGYRVYYVKSNVVLFIPEIPMNAAEFLLNLATGQERIFDRLSLGAKERGLEADSG</sequence>
<keyword evidence="4" id="KW-1185">Reference proteome</keyword>
<feature type="signal peptide" evidence="1">
    <location>
        <begin position="1"/>
        <end position="19"/>
    </location>
</feature>
<evidence type="ECO:0000313" key="4">
    <source>
        <dbReference type="Proteomes" id="UP000002051"/>
    </source>
</evidence>
<dbReference type="EnsemblPlants" id="AES99371">
    <property type="protein sequence ID" value="AES99371"/>
    <property type="gene ID" value="MTR_5g079970"/>
</dbReference>
<reference evidence="2 4" key="1">
    <citation type="journal article" date="2011" name="Nature">
        <title>The Medicago genome provides insight into the evolution of rhizobial symbioses.</title>
        <authorList>
            <person name="Young N.D."/>
            <person name="Debelle F."/>
            <person name="Oldroyd G.E."/>
            <person name="Geurts R."/>
            <person name="Cannon S.B."/>
            <person name="Udvardi M.K."/>
            <person name="Benedito V.A."/>
            <person name="Mayer K.F."/>
            <person name="Gouzy J."/>
            <person name="Schoof H."/>
            <person name="Van de Peer Y."/>
            <person name="Proost S."/>
            <person name="Cook D.R."/>
            <person name="Meyers B.C."/>
            <person name="Spannagl M."/>
            <person name="Cheung F."/>
            <person name="De Mita S."/>
            <person name="Krishnakumar V."/>
            <person name="Gundlach H."/>
            <person name="Zhou S."/>
            <person name="Mudge J."/>
            <person name="Bharti A.K."/>
            <person name="Murray J.D."/>
            <person name="Naoumkina M.A."/>
            <person name="Rosen B."/>
            <person name="Silverstein K.A."/>
            <person name="Tang H."/>
            <person name="Rombauts S."/>
            <person name="Zhao P.X."/>
            <person name="Zhou P."/>
            <person name="Barbe V."/>
            <person name="Bardou P."/>
            <person name="Bechner M."/>
            <person name="Bellec A."/>
            <person name="Berger A."/>
            <person name="Berges H."/>
            <person name="Bidwell S."/>
            <person name="Bisseling T."/>
            <person name="Choisne N."/>
            <person name="Couloux A."/>
            <person name="Denny R."/>
            <person name="Deshpande S."/>
            <person name="Dai X."/>
            <person name="Doyle J.J."/>
            <person name="Dudez A.M."/>
            <person name="Farmer A.D."/>
            <person name="Fouteau S."/>
            <person name="Franken C."/>
            <person name="Gibelin C."/>
            <person name="Gish J."/>
            <person name="Goldstein S."/>
            <person name="Gonzalez A.J."/>
            <person name="Green P.J."/>
            <person name="Hallab A."/>
            <person name="Hartog M."/>
            <person name="Hua A."/>
            <person name="Humphray S.J."/>
            <person name="Jeong D.H."/>
            <person name="Jing Y."/>
            <person name="Jocker A."/>
            <person name="Kenton S.M."/>
            <person name="Kim D.J."/>
            <person name="Klee K."/>
            <person name="Lai H."/>
            <person name="Lang C."/>
            <person name="Lin S."/>
            <person name="Macmil S.L."/>
            <person name="Magdelenat G."/>
            <person name="Matthews L."/>
            <person name="McCorrison J."/>
            <person name="Monaghan E.L."/>
            <person name="Mun J.H."/>
            <person name="Najar F.Z."/>
            <person name="Nicholson C."/>
            <person name="Noirot C."/>
            <person name="O'Bleness M."/>
            <person name="Paule C.R."/>
            <person name="Poulain J."/>
            <person name="Prion F."/>
            <person name="Qin B."/>
            <person name="Qu C."/>
            <person name="Retzel E.F."/>
            <person name="Riddle C."/>
            <person name="Sallet E."/>
            <person name="Samain S."/>
            <person name="Samson N."/>
            <person name="Sanders I."/>
            <person name="Saurat O."/>
            <person name="Scarpelli C."/>
            <person name="Schiex T."/>
            <person name="Segurens B."/>
            <person name="Severin A.J."/>
            <person name="Sherrier D.J."/>
            <person name="Shi R."/>
            <person name="Sims S."/>
            <person name="Singer S.R."/>
            <person name="Sinharoy S."/>
            <person name="Sterck L."/>
            <person name="Viollet A."/>
            <person name="Wang B.B."/>
            <person name="Wang K."/>
            <person name="Wang M."/>
            <person name="Wang X."/>
            <person name="Warfsmann J."/>
            <person name="Weissenbach J."/>
            <person name="White D.D."/>
            <person name="White J.D."/>
            <person name="Wiley G.B."/>
            <person name="Wincker P."/>
            <person name="Xing Y."/>
            <person name="Yang L."/>
            <person name="Yao Z."/>
            <person name="Ying F."/>
            <person name="Zhai J."/>
            <person name="Zhou L."/>
            <person name="Zuber A."/>
            <person name="Denarie J."/>
            <person name="Dixon R.A."/>
            <person name="May G.D."/>
            <person name="Schwartz D.C."/>
            <person name="Rogers J."/>
            <person name="Quetier F."/>
            <person name="Town C.D."/>
            <person name="Roe B.A."/>
        </authorList>
    </citation>
    <scope>NUCLEOTIDE SEQUENCE [LARGE SCALE GENOMIC DNA]</scope>
    <source>
        <strain evidence="2">A17</strain>
        <strain evidence="3 4">cv. Jemalong A17</strain>
    </source>
</reference>
<protein>
    <submittedName>
        <fullName evidence="2 3">Uncharacterized protein</fullName>
    </submittedName>
</protein>
<reference evidence="3" key="3">
    <citation type="submission" date="2015-04" db="UniProtKB">
        <authorList>
            <consortium name="EnsemblPlants"/>
        </authorList>
    </citation>
    <scope>IDENTIFICATION</scope>
    <source>
        <strain evidence="3">cv. Jemalong A17</strain>
    </source>
</reference>
<evidence type="ECO:0000256" key="1">
    <source>
        <dbReference type="SAM" id="SignalP"/>
    </source>
</evidence>
<dbReference type="HOGENOM" id="CLU_2336854_0_0_1"/>
<evidence type="ECO:0000313" key="3">
    <source>
        <dbReference type="EnsemblPlants" id="AES99371"/>
    </source>
</evidence>